<evidence type="ECO:0000313" key="4">
    <source>
        <dbReference type="EMBL" id="MFD2416853.1"/>
    </source>
</evidence>
<dbReference type="RefSeq" id="WP_378264020.1">
    <property type="nucleotide sequence ID" value="NZ_JBHUKR010000006.1"/>
</dbReference>
<evidence type="ECO:0000256" key="2">
    <source>
        <dbReference type="RuleBase" id="RU000461"/>
    </source>
</evidence>
<dbReference type="Proteomes" id="UP001597417">
    <property type="component" value="Unassembled WGS sequence"/>
</dbReference>
<dbReference type="InterPro" id="IPR001128">
    <property type="entry name" value="Cyt_P450"/>
</dbReference>
<dbReference type="SUPFAM" id="SSF48264">
    <property type="entry name" value="Cytochrome P450"/>
    <property type="match status" value="1"/>
</dbReference>
<feature type="region of interest" description="Disordered" evidence="3">
    <location>
        <begin position="68"/>
        <end position="92"/>
    </location>
</feature>
<dbReference type="PANTHER" id="PTHR46696:SF1">
    <property type="entry name" value="CYTOCHROME P450 YJIB-RELATED"/>
    <property type="match status" value="1"/>
</dbReference>
<comment type="similarity">
    <text evidence="1 2">Belongs to the cytochrome P450 family.</text>
</comment>
<evidence type="ECO:0000256" key="3">
    <source>
        <dbReference type="SAM" id="MobiDB-lite"/>
    </source>
</evidence>
<dbReference type="EMBL" id="JBHUKR010000006">
    <property type="protein sequence ID" value="MFD2416853.1"/>
    <property type="molecule type" value="Genomic_DNA"/>
</dbReference>
<dbReference type="PRINTS" id="PR00359">
    <property type="entry name" value="BP450"/>
</dbReference>
<name>A0ABW5FP91_9PSEU</name>
<dbReference type="InterPro" id="IPR017972">
    <property type="entry name" value="Cyt_P450_CS"/>
</dbReference>
<reference evidence="5" key="1">
    <citation type="journal article" date="2019" name="Int. J. Syst. Evol. Microbiol.">
        <title>The Global Catalogue of Microorganisms (GCM) 10K type strain sequencing project: providing services to taxonomists for standard genome sequencing and annotation.</title>
        <authorList>
            <consortium name="The Broad Institute Genomics Platform"/>
            <consortium name="The Broad Institute Genome Sequencing Center for Infectious Disease"/>
            <person name="Wu L."/>
            <person name="Ma J."/>
        </authorList>
    </citation>
    <scope>NUCLEOTIDE SEQUENCE [LARGE SCALE GENOMIC DNA]</scope>
    <source>
        <strain evidence="5">CGMCC 4.7645</strain>
    </source>
</reference>
<comment type="caution">
    <text evidence="4">The sequence shown here is derived from an EMBL/GenBank/DDBJ whole genome shotgun (WGS) entry which is preliminary data.</text>
</comment>
<keyword evidence="5" id="KW-1185">Reference proteome</keyword>
<dbReference type="InterPro" id="IPR002397">
    <property type="entry name" value="Cyt_P450_B"/>
</dbReference>
<dbReference type="PANTHER" id="PTHR46696">
    <property type="entry name" value="P450, PUTATIVE (EUROFUNG)-RELATED"/>
    <property type="match status" value="1"/>
</dbReference>
<keyword evidence="2" id="KW-0349">Heme</keyword>
<dbReference type="InterPro" id="IPR036396">
    <property type="entry name" value="Cyt_P450_sf"/>
</dbReference>
<accession>A0ABW5FP91</accession>
<dbReference type="PROSITE" id="PS00086">
    <property type="entry name" value="CYTOCHROME_P450"/>
    <property type="match status" value="1"/>
</dbReference>
<protein>
    <submittedName>
        <fullName evidence="4">Cytochrome P450</fullName>
    </submittedName>
</protein>
<proteinExistence type="inferred from homology"/>
<sequence length="400" mass="44592">MTFVFDPFADGFGDDPYPHYAKLREIAPAYHHPLGFWLLSRFDDVVRLQRASHSVDERDLTHVPLWKRDTGVPPSENRPMRGLSMLDQNPPNHTRLRRLVSQAFTRRAVDALEPRIGELVDEALDRMAAKGEVDVVAELAFPLPFTVISEMLGTPAVAHDRLRELTGTLVRALEPMPSPSLHAEIRAANKELTEIIRELIDGKRTRPGDELITGLLAARHESDALTGDELVAQVMFLYIAGHETTVNLLANGILALARDPGQARRLREDPKLAANAVEELSRYDSSVHLMRRITREPLSVQGVEIPAGSYVIACIAAANRDPGFWGQDADELRLDRSDAHRNVSFGAGAHHCLGAPLARLEARIAFSRFVRRFPEAVVERVRWNGRINVRGPAELTLAVR</sequence>
<gene>
    <name evidence="4" type="ORF">ACFSXZ_11020</name>
</gene>
<keyword evidence="2" id="KW-0560">Oxidoreductase</keyword>
<evidence type="ECO:0000313" key="5">
    <source>
        <dbReference type="Proteomes" id="UP001597417"/>
    </source>
</evidence>
<organism evidence="4 5">
    <name type="scientific">Amycolatopsis pigmentata</name>
    <dbReference type="NCBI Taxonomy" id="450801"/>
    <lineage>
        <taxon>Bacteria</taxon>
        <taxon>Bacillati</taxon>
        <taxon>Actinomycetota</taxon>
        <taxon>Actinomycetes</taxon>
        <taxon>Pseudonocardiales</taxon>
        <taxon>Pseudonocardiaceae</taxon>
        <taxon>Amycolatopsis</taxon>
    </lineage>
</organism>
<keyword evidence="2" id="KW-0408">Iron</keyword>
<keyword evidence="2" id="KW-0503">Monooxygenase</keyword>
<keyword evidence="2" id="KW-0479">Metal-binding</keyword>
<dbReference type="CDD" id="cd20625">
    <property type="entry name" value="CYP164-like"/>
    <property type="match status" value="1"/>
</dbReference>
<dbReference type="Gene3D" id="1.10.630.10">
    <property type="entry name" value="Cytochrome P450"/>
    <property type="match status" value="1"/>
</dbReference>
<dbReference type="Pfam" id="PF00067">
    <property type="entry name" value="p450"/>
    <property type="match status" value="1"/>
</dbReference>
<evidence type="ECO:0000256" key="1">
    <source>
        <dbReference type="ARBA" id="ARBA00010617"/>
    </source>
</evidence>